<proteinExistence type="predicted"/>
<evidence type="ECO:0008006" key="5">
    <source>
        <dbReference type="Google" id="ProtNLM"/>
    </source>
</evidence>
<evidence type="ECO:0000256" key="1">
    <source>
        <dbReference type="SAM" id="MobiDB-lite"/>
    </source>
</evidence>
<dbReference type="Proteomes" id="UP000249165">
    <property type="component" value="Unassembled WGS sequence"/>
</dbReference>
<keyword evidence="2" id="KW-0732">Signal</keyword>
<keyword evidence="4" id="KW-1185">Reference proteome</keyword>
<feature type="region of interest" description="Disordered" evidence="1">
    <location>
        <begin position="52"/>
        <end position="78"/>
    </location>
</feature>
<feature type="signal peptide" evidence="2">
    <location>
        <begin position="1"/>
        <end position="20"/>
    </location>
</feature>
<feature type="chain" id="PRO_5016263409" description="Antifreeze glycopeptide polyprotein" evidence="2">
    <location>
        <begin position="21"/>
        <end position="534"/>
    </location>
</feature>
<reference evidence="3 4" key="1">
    <citation type="submission" date="2018-06" db="EMBL/GenBank/DDBJ databases">
        <title>Genomic Encyclopedia of Archaeal and Bacterial Type Strains, Phase II (KMG-II): from individual species to whole genera.</title>
        <authorList>
            <person name="Goeker M."/>
        </authorList>
    </citation>
    <scope>NUCLEOTIDE SEQUENCE [LARGE SCALE GENOMIC DNA]</scope>
    <source>
        <strain evidence="3 4">DSM 22011</strain>
    </source>
</reference>
<protein>
    <recommendedName>
        <fullName evidence="5">Antifreeze glycopeptide polyprotein</fullName>
    </recommendedName>
</protein>
<evidence type="ECO:0000256" key="2">
    <source>
        <dbReference type="SAM" id="SignalP"/>
    </source>
</evidence>
<name>A0A327YKL2_9RHOB</name>
<gene>
    <name evidence="3" type="ORF">ATI53_100643</name>
</gene>
<dbReference type="EMBL" id="QLMG01000006">
    <property type="protein sequence ID" value="RAK20265.1"/>
    <property type="molecule type" value="Genomic_DNA"/>
</dbReference>
<sequence>MHSKITLAALVSLAASGVLAQNAPVNRPAAAPGAPMSAIGWLGEGSANVPTVLRRPTGPLAPPRLDEPPVASSGASPEVEVLPLGTPSPGSAGLLPMSVTGLPRSLWTSSDTETLSSLLAAVDPGVPALSALLFTLLLAEADAPVASDGGARFLVARLDRLLAEGAVDPGLALIEQAGRVTSPALFLRWFDLALLAGHDEAPCTALKAQPELSGDLATRIYCDARQGDWTHAATVLTTAQALGQIPERDGALLLRFLDPELGDGSAPVQVPARPTPLQFRLFEAVGEALPTQPLPRAFAATELSGTAGWRAQLLAGERLARRGALAENRLLGLYSDRRPAASGGVWDRVSAVQSLDAALATARADLIGPALVKAWPQMRSAGLLVPFAKLFGPRLTDVRLTGRARTLADRAELLSDGYESAARRLGDRDGLMATVAAIATGTAPDPVPEGGPRAAVARAWSDAATPPAVLQQMLAQGRLGEVILRSIALFSSGAEGNHDDLAEALATLRAVGLEDTARRAAIQLLILSDEGAPL</sequence>
<organism evidence="3 4">
    <name type="scientific">Salipiger aestuarii</name>
    <dbReference type="NCBI Taxonomy" id="568098"/>
    <lineage>
        <taxon>Bacteria</taxon>
        <taxon>Pseudomonadati</taxon>
        <taxon>Pseudomonadota</taxon>
        <taxon>Alphaproteobacteria</taxon>
        <taxon>Rhodobacterales</taxon>
        <taxon>Roseobacteraceae</taxon>
        <taxon>Salipiger</taxon>
    </lineage>
</organism>
<comment type="caution">
    <text evidence="3">The sequence shown here is derived from an EMBL/GenBank/DDBJ whole genome shotgun (WGS) entry which is preliminary data.</text>
</comment>
<dbReference type="AlphaFoldDB" id="A0A327YKL2"/>
<accession>A0A327YKL2</accession>
<dbReference type="RefSeq" id="WP_223865898.1">
    <property type="nucleotide sequence ID" value="NZ_LIGK01000007.1"/>
</dbReference>
<evidence type="ECO:0000313" key="4">
    <source>
        <dbReference type="Proteomes" id="UP000249165"/>
    </source>
</evidence>
<evidence type="ECO:0000313" key="3">
    <source>
        <dbReference type="EMBL" id="RAK20265.1"/>
    </source>
</evidence>